<dbReference type="Gene3D" id="1.10.1280.10">
    <property type="entry name" value="Di-copper center containing domain from catechol oxidase"/>
    <property type="match status" value="1"/>
</dbReference>
<dbReference type="PROSITE" id="PS00498">
    <property type="entry name" value="TYROSINASE_2"/>
    <property type="match status" value="1"/>
</dbReference>
<evidence type="ECO:0000256" key="4">
    <source>
        <dbReference type="SAM" id="SignalP"/>
    </source>
</evidence>
<accession>A0ABR2X2D8</accession>
<dbReference type="PRINTS" id="PR00092">
    <property type="entry name" value="TYROSINASE"/>
</dbReference>
<evidence type="ECO:0000256" key="3">
    <source>
        <dbReference type="SAM" id="MobiDB-lite"/>
    </source>
</evidence>
<sequence length="424" mass="47800">MLICLLKVLLCSFLLTTTVNTAPVPSDQCSTIVVRKEIRQLSEGERIAFIDAITKLKESGEYEKFAPIHNDYAPFAHVTPGFFPWHRYYTRLFEVALQNINPSVVLPYWDWTIDSQAPEESEIFKWFGGNGRGPLQCVTDGPAANWRSNIPNDHCLRREFNGGDKILAIYSSESVNNMIETIDAYDKFQDTIESGPHAALHRGVGGDLGVLVSPNDPLFFLHHSFIDYIWYQWQKKHPQSARAYTGTNRVGGKPSQACDMLPPFNIPVDLQFDTTSKGYCYVYSPTPSFNSTKFKSPKIDLLGLNALNISIGNPPEYFKTFGGPNPDDRQNGQKIRIPYSIPSEYIQMHHGSEEKVREHEIANAKFIQNLNQLDSYTSPSSLDKKSETIRQLIEMGKDIPTAFDNPNLPRPDSALPISSQSRCS</sequence>
<keyword evidence="8" id="KW-1185">Reference proteome</keyword>
<name>A0ABR2X2D8_9FUNG</name>
<evidence type="ECO:0000256" key="1">
    <source>
        <dbReference type="ARBA" id="ARBA00022723"/>
    </source>
</evidence>
<evidence type="ECO:0000313" key="7">
    <source>
        <dbReference type="EMBL" id="KAK9767933.1"/>
    </source>
</evidence>
<dbReference type="Pfam" id="PF00264">
    <property type="entry name" value="Tyrosinase"/>
    <property type="match status" value="1"/>
</dbReference>
<keyword evidence="2" id="KW-0186">Copper</keyword>
<dbReference type="Proteomes" id="UP001479436">
    <property type="component" value="Unassembled WGS sequence"/>
</dbReference>
<dbReference type="PROSITE" id="PS00497">
    <property type="entry name" value="TYROSINASE_1"/>
    <property type="match status" value="1"/>
</dbReference>
<evidence type="ECO:0000259" key="5">
    <source>
        <dbReference type="PROSITE" id="PS00497"/>
    </source>
</evidence>
<feature type="domain" description="Tyrosinase copper-binding" evidence="5">
    <location>
        <begin position="77"/>
        <end position="94"/>
    </location>
</feature>
<dbReference type="PANTHER" id="PTHR11474">
    <property type="entry name" value="TYROSINASE FAMILY MEMBER"/>
    <property type="match status" value="1"/>
</dbReference>
<feature type="signal peptide" evidence="4">
    <location>
        <begin position="1"/>
        <end position="21"/>
    </location>
</feature>
<dbReference type="EMBL" id="JASJQH010000045">
    <property type="protein sequence ID" value="KAK9767933.1"/>
    <property type="molecule type" value="Genomic_DNA"/>
</dbReference>
<evidence type="ECO:0000259" key="6">
    <source>
        <dbReference type="PROSITE" id="PS00498"/>
    </source>
</evidence>
<protein>
    <recommendedName>
        <fullName evidence="5 6">Tyrosinase copper-binding domain-containing protein</fullName>
    </recommendedName>
</protein>
<dbReference type="SUPFAM" id="SSF48056">
    <property type="entry name" value="Di-copper centre-containing domain"/>
    <property type="match status" value="1"/>
</dbReference>
<dbReference type="InterPro" id="IPR008922">
    <property type="entry name" value="Di-copper_centre_dom_sf"/>
</dbReference>
<gene>
    <name evidence="7" type="ORF">K7432_001853</name>
</gene>
<dbReference type="PANTHER" id="PTHR11474:SF126">
    <property type="entry name" value="TYROSINASE-LIKE PROTEIN TYR-1-RELATED"/>
    <property type="match status" value="1"/>
</dbReference>
<keyword evidence="4" id="KW-0732">Signal</keyword>
<feature type="domain" description="Tyrosinase copper-binding" evidence="6">
    <location>
        <begin position="216"/>
        <end position="227"/>
    </location>
</feature>
<feature type="region of interest" description="Disordered" evidence="3">
    <location>
        <begin position="400"/>
        <end position="424"/>
    </location>
</feature>
<organism evidence="7 8">
    <name type="scientific">Basidiobolus ranarum</name>
    <dbReference type="NCBI Taxonomy" id="34480"/>
    <lineage>
        <taxon>Eukaryota</taxon>
        <taxon>Fungi</taxon>
        <taxon>Fungi incertae sedis</taxon>
        <taxon>Zoopagomycota</taxon>
        <taxon>Entomophthoromycotina</taxon>
        <taxon>Basidiobolomycetes</taxon>
        <taxon>Basidiobolales</taxon>
        <taxon>Basidiobolaceae</taxon>
        <taxon>Basidiobolus</taxon>
    </lineage>
</organism>
<reference evidence="7 8" key="1">
    <citation type="submission" date="2023-04" db="EMBL/GenBank/DDBJ databases">
        <title>Genome of Basidiobolus ranarum AG-B5.</title>
        <authorList>
            <person name="Stajich J.E."/>
            <person name="Carter-House D."/>
            <person name="Gryganskyi A."/>
        </authorList>
    </citation>
    <scope>NUCLEOTIDE SEQUENCE [LARGE SCALE GENOMIC DNA]</scope>
    <source>
        <strain evidence="7 8">AG-B5</strain>
    </source>
</reference>
<keyword evidence="1" id="KW-0479">Metal-binding</keyword>
<dbReference type="InterPro" id="IPR050316">
    <property type="entry name" value="Tyrosinase/Hemocyanin"/>
</dbReference>
<proteinExistence type="predicted"/>
<evidence type="ECO:0000256" key="2">
    <source>
        <dbReference type="ARBA" id="ARBA00023008"/>
    </source>
</evidence>
<feature type="chain" id="PRO_5046774973" description="Tyrosinase copper-binding domain-containing protein" evidence="4">
    <location>
        <begin position="22"/>
        <end position="424"/>
    </location>
</feature>
<evidence type="ECO:0000313" key="8">
    <source>
        <dbReference type="Proteomes" id="UP001479436"/>
    </source>
</evidence>
<dbReference type="InterPro" id="IPR002227">
    <property type="entry name" value="Tyrosinase_Cu-bd"/>
</dbReference>
<comment type="caution">
    <text evidence="7">The sequence shown here is derived from an EMBL/GenBank/DDBJ whole genome shotgun (WGS) entry which is preliminary data.</text>
</comment>